<name>K2PL01_9HYPH</name>
<feature type="compositionally biased region" description="Basic and acidic residues" evidence="1">
    <location>
        <begin position="1"/>
        <end position="33"/>
    </location>
</feature>
<dbReference type="Pfam" id="PF11154">
    <property type="entry name" value="DUF2934"/>
    <property type="match status" value="1"/>
</dbReference>
<sequence>MDREQQQRERAYQIWEEEGRPSDKHEDHWERAGRATPSSPDEADAITEANEAASAQFAGDDGKGKAASSAALLKMNPD</sequence>
<feature type="compositionally biased region" description="Low complexity" evidence="1">
    <location>
        <begin position="65"/>
        <end position="78"/>
    </location>
</feature>
<evidence type="ECO:0000256" key="1">
    <source>
        <dbReference type="SAM" id="MobiDB-lite"/>
    </source>
</evidence>
<dbReference type="eggNOG" id="ENOG5032NNB">
    <property type="taxonomic scope" value="Bacteria"/>
</dbReference>
<organism evidence="2 3">
    <name type="scientific">Agrobacterium albertimagni AOL15</name>
    <dbReference type="NCBI Taxonomy" id="1156935"/>
    <lineage>
        <taxon>Bacteria</taxon>
        <taxon>Pseudomonadati</taxon>
        <taxon>Pseudomonadota</taxon>
        <taxon>Alphaproteobacteria</taxon>
        <taxon>Hyphomicrobiales</taxon>
        <taxon>Rhizobiaceae</taxon>
        <taxon>Rhizobium/Agrobacterium group</taxon>
        <taxon>Agrobacterium</taxon>
    </lineage>
</organism>
<evidence type="ECO:0000313" key="3">
    <source>
        <dbReference type="Proteomes" id="UP000007123"/>
    </source>
</evidence>
<dbReference type="AlphaFoldDB" id="K2PL01"/>
<dbReference type="Proteomes" id="UP000007123">
    <property type="component" value="Unassembled WGS sequence"/>
</dbReference>
<reference evidence="2 3" key="1">
    <citation type="journal article" date="2012" name="J. Bacteriol.">
        <title>Draft Genome Sequence of Agrobacterium albertimagni Strain AOL15.</title>
        <authorList>
            <person name="Trimble W.L."/>
            <person name="Phung le T."/>
            <person name="Meyer F."/>
            <person name="Gilbert J.A."/>
            <person name="Silver S."/>
        </authorList>
    </citation>
    <scope>NUCLEOTIDE SEQUENCE [LARGE SCALE GENOMIC DNA]</scope>
    <source>
        <strain evidence="2 3">AOL15</strain>
    </source>
</reference>
<dbReference type="InterPro" id="IPR021327">
    <property type="entry name" value="DUF2934"/>
</dbReference>
<dbReference type="PATRIC" id="fig|1156935.5.peg.94"/>
<accession>K2PL01</accession>
<protein>
    <recommendedName>
        <fullName evidence="4">DUF2934 domain-containing protein</fullName>
    </recommendedName>
</protein>
<evidence type="ECO:0000313" key="2">
    <source>
        <dbReference type="EMBL" id="EKF61628.1"/>
    </source>
</evidence>
<evidence type="ECO:0008006" key="4">
    <source>
        <dbReference type="Google" id="ProtNLM"/>
    </source>
</evidence>
<dbReference type="OrthoDB" id="9811127at2"/>
<gene>
    <name evidence="2" type="ORF">QWE_00460</name>
</gene>
<feature type="region of interest" description="Disordered" evidence="1">
    <location>
        <begin position="1"/>
        <end position="78"/>
    </location>
</feature>
<proteinExistence type="predicted"/>
<comment type="caution">
    <text evidence="2">The sequence shown here is derived from an EMBL/GenBank/DDBJ whole genome shotgun (WGS) entry which is preliminary data.</text>
</comment>
<dbReference type="RefSeq" id="WP_006724083.1">
    <property type="nucleotide sequence ID" value="NZ_ALJF01000001.1"/>
</dbReference>
<keyword evidence="3" id="KW-1185">Reference proteome</keyword>
<dbReference type="EMBL" id="ALJF01000001">
    <property type="protein sequence ID" value="EKF61628.1"/>
    <property type="molecule type" value="Genomic_DNA"/>
</dbReference>